<evidence type="ECO:0000313" key="14">
    <source>
        <dbReference type="EMBL" id="HIX08530.1"/>
    </source>
</evidence>
<feature type="coiled-coil region" evidence="11">
    <location>
        <begin position="428"/>
        <end position="462"/>
    </location>
</feature>
<accession>A0A9D2AH13</accession>
<dbReference type="CDD" id="cd00187">
    <property type="entry name" value="TOP4c"/>
    <property type="match status" value="1"/>
</dbReference>
<dbReference type="GO" id="GO:0005737">
    <property type="term" value="C:cytoplasm"/>
    <property type="evidence" value="ECO:0007669"/>
    <property type="project" value="UniProtKB-SubCell"/>
</dbReference>
<dbReference type="Gene3D" id="3.30.1360.40">
    <property type="match status" value="1"/>
</dbReference>
<dbReference type="InterPro" id="IPR006691">
    <property type="entry name" value="GyrA/parC_rep"/>
</dbReference>
<dbReference type="SUPFAM" id="SSF56719">
    <property type="entry name" value="Type II DNA topoisomerase"/>
    <property type="match status" value="1"/>
</dbReference>
<feature type="compositionally biased region" description="Acidic residues" evidence="12">
    <location>
        <begin position="804"/>
        <end position="820"/>
    </location>
</feature>
<dbReference type="Gene3D" id="2.120.10.90">
    <property type="entry name" value="DNA gyrase/topoisomerase IV, subunit A, C-terminal"/>
    <property type="match status" value="1"/>
</dbReference>
<dbReference type="GO" id="GO:0005694">
    <property type="term" value="C:chromosome"/>
    <property type="evidence" value="ECO:0007669"/>
    <property type="project" value="InterPro"/>
</dbReference>
<evidence type="ECO:0000256" key="1">
    <source>
        <dbReference type="ARBA" id="ARBA00000185"/>
    </source>
</evidence>
<dbReference type="FunFam" id="1.10.268.10:FF:000001">
    <property type="entry name" value="DNA gyrase subunit A"/>
    <property type="match status" value="1"/>
</dbReference>
<reference evidence="14" key="1">
    <citation type="journal article" date="2021" name="PeerJ">
        <title>Extensive microbial diversity within the chicken gut microbiome revealed by metagenomics and culture.</title>
        <authorList>
            <person name="Gilroy R."/>
            <person name="Ravi A."/>
            <person name="Getino M."/>
            <person name="Pursley I."/>
            <person name="Horton D.L."/>
            <person name="Alikhan N.F."/>
            <person name="Baker D."/>
            <person name="Gharbi K."/>
            <person name="Hall N."/>
            <person name="Watson M."/>
            <person name="Adriaenssens E.M."/>
            <person name="Foster-Nyarko E."/>
            <person name="Jarju S."/>
            <person name="Secka A."/>
            <person name="Antonio M."/>
            <person name="Oren A."/>
            <person name="Chaudhuri R.R."/>
            <person name="La Ragione R."/>
            <person name="Hildebrand F."/>
            <person name="Pallen M.J."/>
        </authorList>
    </citation>
    <scope>NUCLEOTIDE SEQUENCE</scope>
    <source>
        <strain evidence="14">811</strain>
    </source>
</reference>
<evidence type="ECO:0000256" key="7">
    <source>
        <dbReference type="ARBA" id="ARBA00023125"/>
    </source>
</evidence>
<feature type="domain" description="Topo IIA-type catalytic" evidence="13">
    <location>
        <begin position="30"/>
        <end position="497"/>
    </location>
</feature>
<dbReference type="AlphaFoldDB" id="A0A9D2AH13"/>
<dbReference type="NCBIfam" id="TIGR01063">
    <property type="entry name" value="gyrA"/>
    <property type="match status" value="1"/>
</dbReference>
<comment type="miscellaneous">
    <text evidence="9">Few gyrases are as efficient as E.coli at forming negative supercoils. Not all organisms have 2 type II topoisomerases; in organisms with a single type II topoisomerase this enzyme also has to decatenate newly replicated chromosomes.</text>
</comment>
<dbReference type="InterPro" id="IPR013757">
    <property type="entry name" value="Topo_IIA_A_a_sf"/>
</dbReference>
<comment type="caution">
    <text evidence="9">Lacks conserved residue(s) required for the propagation of feature annotation.</text>
</comment>
<dbReference type="InterPro" id="IPR013760">
    <property type="entry name" value="Topo_IIA-like_dom_sf"/>
</dbReference>
<evidence type="ECO:0000256" key="4">
    <source>
        <dbReference type="ARBA" id="ARBA00022741"/>
    </source>
</evidence>
<comment type="similarity">
    <text evidence="2 9">Belongs to the type II topoisomerase GyrA/ParC subunit family.</text>
</comment>
<sequence>MTNMIDVEVDEELKKSFIAYAMAVNVSRAIPDVRDGLKPVHRRILYSMHEMGLYNEKPYRKCARIVGDVLGKYHPHGDRAVYDALVRLAQDFTINFPLVDGHGNFGSVDGDPPAAMRYTEARMSKLAAEMLRDLDKETVDFYPTFDDTGMQPCVLPSRFPNLLVNGSDGIAVGMATNIPPHNLAEVISGVIAQIDNPEITVDELMTYIPAPDFPTGAILMGRNGIKRAYRTGRGNYVLRAKCEIEDFTSGNTTRTRIIVSEIPYQVNKARLVENIADLVKDKRVEGISDIREESDRDGMRIVIELRKDANAQVVLNTLYKHTQLQTSNGIILLALVDGEPKVLNLKECIHYYIEHQKDVIVRRTRFDLNKAEERAHIVAGLVLALANIDEVIAIIKQSADKNVAAQRLMEAFELSDKQANAILEMRLQRLTSLEVEKLQEELAELERTIADLKDILANEQRVLDIIKTDLTVIKENYPSERKTELSYDYGEIDVEDLIEEEDIVISMTHGGYIKRQPVAEYKAQRRGGMGITAHKPKDEDFVEKLFISSTHDNILFFSSYGKVYSIKGYEIPEAQRQARGRAIVNLLQIEQDEKITAIIPLSADTTGYIAMATRNGLIKKTALEEFANIRKVGKIAIKVNEGDELISVQFTTGKDELIIASKEGKCIRFSEEDVRPMGRDTQGVRAMNLNEGDYLVDMLVVKPDCQILTITSNGYGKRSSVEDYRLQGRAGKGIKAGVFNEKTGYLVNLKIVNEDEDVMVISANGTIIRMHVSDISMIGRNTQGVRIMKLKDSTIATVAVAPREEEEPEETEAETSEDPTAENAGEQTEESSETEPQSDDGQE</sequence>
<comment type="function">
    <text evidence="9">A type II topoisomerase that negatively supercoils closed circular double-stranded (ds) DNA in an ATP-dependent manner to modulate DNA topology and maintain chromosomes in an underwound state. Negative supercoiling favors strand separation, and DNA replication, transcription, recombination and repair, all of which involve strand separation. Also able to catalyze the interconversion of other topological isomers of dsDNA rings, including catenanes and knotted rings. Type II topoisomerases break and join 2 DNA strands simultaneously in an ATP-dependent manner.</text>
</comment>
<evidence type="ECO:0000256" key="5">
    <source>
        <dbReference type="ARBA" id="ARBA00022840"/>
    </source>
</evidence>
<protein>
    <recommendedName>
        <fullName evidence="9">DNA gyrase subunit A</fullName>
        <ecNumber evidence="9">5.6.2.2</ecNumber>
    </recommendedName>
</protein>
<comment type="catalytic activity">
    <reaction evidence="1 9 10">
        <text>ATP-dependent breakage, passage and rejoining of double-stranded DNA.</text>
        <dbReference type="EC" id="5.6.2.2"/>
    </reaction>
</comment>
<dbReference type="FunFam" id="2.120.10.90:FF:000004">
    <property type="entry name" value="DNA gyrase subunit A"/>
    <property type="match status" value="1"/>
</dbReference>
<dbReference type="GO" id="GO:0034335">
    <property type="term" value="F:DNA negative supercoiling activity"/>
    <property type="evidence" value="ECO:0007669"/>
    <property type="project" value="UniProtKB-ARBA"/>
</dbReference>
<keyword evidence="3 9" id="KW-0963">Cytoplasm</keyword>
<evidence type="ECO:0000256" key="10">
    <source>
        <dbReference type="PROSITE-ProRule" id="PRU01384"/>
    </source>
</evidence>
<dbReference type="InterPro" id="IPR002205">
    <property type="entry name" value="Topo_IIA_dom_A"/>
</dbReference>
<evidence type="ECO:0000256" key="12">
    <source>
        <dbReference type="SAM" id="MobiDB-lite"/>
    </source>
</evidence>
<dbReference type="HAMAP" id="MF_01897">
    <property type="entry name" value="GyrA"/>
    <property type="match status" value="1"/>
</dbReference>
<dbReference type="GO" id="GO:0005524">
    <property type="term" value="F:ATP binding"/>
    <property type="evidence" value="ECO:0007669"/>
    <property type="project" value="UniProtKB-UniRule"/>
</dbReference>
<dbReference type="Gene3D" id="3.90.199.10">
    <property type="entry name" value="Topoisomerase II, domain 5"/>
    <property type="match status" value="1"/>
</dbReference>
<dbReference type="Gene3D" id="1.10.268.10">
    <property type="entry name" value="Topoisomerase, domain 3"/>
    <property type="match status" value="1"/>
</dbReference>
<keyword evidence="8 9" id="KW-0413">Isomerase</keyword>
<keyword evidence="11" id="KW-0175">Coiled coil</keyword>
<keyword evidence="5 9" id="KW-0067">ATP-binding</keyword>
<dbReference type="PANTHER" id="PTHR43493:SF5">
    <property type="entry name" value="DNA GYRASE SUBUNIT A, CHLOROPLASTIC_MITOCHONDRIAL"/>
    <property type="match status" value="1"/>
</dbReference>
<dbReference type="PANTHER" id="PTHR43493">
    <property type="entry name" value="DNA GYRASE/TOPOISOMERASE SUBUNIT A"/>
    <property type="match status" value="1"/>
</dbReference>
<dbReference type="InterPro" id="IPR013758">
    <property type="entry name" value="Topo_IIA_A/C_ab"/>
</dbReference>
<comment type="caution">
    <text evidence="14">The sequence shown here is derived from an EMBL/GenBank/DDBJ whole genome shotgun (WGS) entry which is preliminary data.</text>
</comment>
<evidence type="ECO:0000256" key="9">
    <source>
        <dbReference type="HAMAP-Rule" id="MF_01897"/>
    </source>
</evidence>
<dbReference type="FunFam" id="3.30.1360.40:FF:000002">
    <property type="entry name" value="DNA gyrase subunit A"/>
    <property type="match status" value="1"/>
</dbReference>
<dbReference type="GO" id="GO:0006261">
    <property type="term" value="P:DNA-templated DNA replication"/>
    <property type="evidence" value="ECO:0007669"/>
    <property type="project" value="UniProtKB-UniRule"/>
</dbReference>
<evidence type="ECO:0000256" key="6">
    <source>
        <dbReference type="ARBA" id="ARBA00023029"/>
    </source>
</evidence>
<feature type="active site" description="O-(5'-phospho-DNA)-tyrosine intermediate" evidence="9 10">
    <location>
        <position position="118"/>
    </location>
</feature>
<feature type="region of interest" description="Disordered" evidence="12">
    <location>
        <begin position="798"/>
        <end position="843"/>
    </location>
</feature>
<reference evidence="14" key="2">
    <citation type="submission" date="2021-04" db="EMBL/GenBank/DDBJ databases">
        <authorList>
            <person name="Gilroy R."/>
        </authorList>
    </citation>
    <scope>NUCLEOTIDE SEQUENCE</scope>
    <source>
        <strain evidence="14">811</strain>
    </source>
</reference>
<keyword evidence="4 9" id="KW-0547">Nucleotide-binding</keyword>
<evidence type="ECO:0000256" key="3">
    <source>
        <dbReference type="ARBA" id="ARBA00022490"/>
    </source>
</evidence>
<dbReference type="EMBL" id="DXFX01000112">
    <property type="protein sequence ID" value="HIX08530.1"/>
    <property type="molecule type" value="Genomic_DNA"/>
</dbReference>
<dbReference type="GO" id="GO:0003677">
    <property type="term" value="F:DNA binding"/>
    <property type="evidence" value="ECO:0007669"/>
    <property type="project" value="UniProtKB-UniRule"/>
</dbReference>
<dbReference type="Pfam" id="PF03989">
    <property type="entry name" value="DNA_gyraseA_C"/>
    <property type="match status" value="6"/>
</dbReference>
<evidence type="ECO:0000256" key="8">
    <source>
        <dbReference type="ARBA" id="ARBA00023235"/>
    </source>
</evidence>
<evidence type="ECO:0000256" key="11">
    <source>
        <dbReference type="SAM" id="Coils"/>
    </source>
</evidence>
<dbReference type="InterPro" id="IPR050220">
    <property type="entry name" value="Type_II_DNA_Topoisomerases"/>
</dbReference>
<feature type="compositionally biased region" description="Acidic residues" evidence="12">
    <location>
        <begin position="827"/>
        <end position="843"/>
    </location>
</feature>
<evidence type="ECO:0000256" key="2">
    <source>
        <dbReference type="ARBA" id="ARBA00008263"/>
    </source>
</evidence>
<evidence type="ECO:0000313" key="15">
    <source>
        <dbReference type="Proteomes" id="UP000824204"/>
    </source>
</evidence>
<dbReference type="NCBIfam" id="NF004044">
    <property type="entry name" value="PRK05561.1"/>
    <property type="match status" value="1"/>
</dbReference>
<name>A0A9D2AH13_9FIRM</name>
<dbReference type="EC" id="5.6.2.2" evidence="9"/>
<dbReference type="NCBIfam" id="NF004043">
    <property type="entry name" value="PRK05560.1"/>
    <property type="match status" value="1"/>
</dbReference>
<keyword evidence="6 9" id="KW-0799">Topoisomerase</keyword>
<dbReference type="PROSITE" id="PS52040">
    <property type="entry name" value="TOPO_IIA"/>
    <property type="match status" value="1"/>
</dbReference>
<dbReference type="SMART" id="SM00434">
    <property type="entry name" value="TOP4c"/>
    <property type="match status" value="1"/>
</dbReference>
<comment type="subunit">
    <text evidence="9">Heterotetramer, composed of two GyrA and two GyrB chains. In the heterotetramer, GyrA contains the active site tyrosine that forms a transient covalent intermediate with DNA, while GyrB binds cofactors and catalyzes ATP hydrolysis.</text>
</comment>
<dbReference type="SUPFAM" id="SSF101904">
    <property type="entry name" value="GyrA/ParC C-terminal domain-like"/>
    <property type="match status" value="1"/>
</dbReference>
<dbReference type="GO" id="GO:0009330">
    <property type="term" value="C:DNA topoisomerase type II (double strand cut, ATP-hydrolyzing) complex"/>
    <property type="evidence" value="ECO:0007669"/>
    <property type="project" value="TreeGrafter"/>
</dbReference>
<dbReference type="GO" id="GO:0006265">
    <property type="term" value="P:DNA topological change"/>
    <property type="evidence" value="ECO:0007669"/>
    <property type="project" value="UniProtKB-UniRule"/>
</dbReference>
<keyword evidence="7 9" id="KW-0238">DNA-binding</keyword>
<comment type="subcellular location">
    <subcellularLocation>
        <location evidence="9">Cytoplasm</location>
    </subcellularLocation>
</comment>
<dbReference type="Proteomes" id="UP000824204">
    <property type="component" value="Unassembled WGS sequence"/>
</dbReference>
<dbReference type="FunFam" id="3.90.199.10:FF:000001">
    <property type="entry name" value="DNA gyrase subunit A"/>
    <property type="match status" value="1"/>
</dbReference>
<dbReference type="InterPro" id="IPR005743">
    <property type="entry name" value="GyrA"/>
</dbReference>
<proteinExistence type="inferred from homology"/>
<gene>
    <name evidence="9 14" type="primary">gyrA</name>
    <name evidence="14" type="ORF">H9741_08680</name>
</gene>
<evidence type="ECO:0000259" key="13">
    <source>
        <dbReference type="PROSITE" id="PS52040"/>
    </source>
</evidence>
<dbReference type="Pfam" id="PF00521">
    <property type="entry name" value="DNA_topoisoIV"/>
    <property type="match status" value="1"/>
</dbReference>
<dbReference type="InterPro" id="IPR035516">
    <property type="entry name" value="Gyrase/topoIV_suA_C"/>
</dbReference>
<organism evidence="14 15">
    <name type="scientific">Candidatus Borkfalkia faecipullorum</name>
    <dbReference type="NCBI Taxonomy" id="2838510"/>
    <lineage>
        <taxon>Bacteria</taxon>
        <taxon>Bacillati</taxon>
        <taxon>Bacillota</taxon>
        <taxon>Clostridia</taxon>
        <taxon>Christensenellales</taxon>
        <taxon>Christensenellaceae</taxon>
        <taxon>Candidatus Borkfalkia</taxon>
    </lineage>
</organism>